<dbReference type="Proteomes" id="UP000652231">
    <property type="component" value="Unassembled WGS sequence"/>
</dbReference>
<dbReference type="PANTHER" id="PTHR11142:SF0">
    <property type="entry name" value="TRNA PSEUDOURIDINE SYNTHASE-LIKE 1"/>
    <property type="match status" value="1"/>
</dbReference>
<dbReference type="Gene3D" id="3.30.70.580">
    <property type="entry name" value="Pseudouridine synthase I, catalytic domain, N-terminal subdomain"/>
    <property type="match status" value="1"/>
</dbReference>
<evidence type="ECO:0000256" key="1">
    <source>
        <dbReference type="ARBA" id="ARBA00009375"/>
    </source>
</evidence>
<keyword evidence="2 4" id="KW-0819">tRNA processing</keyword>
<comment type="function">
    <text evidence="4">Formation of pseudouridine at positions 38, 39 and 40 in the anticodon stem and loop of transfer RNAs.</text>
</comment>
<dbReference type="InterPro" id="IPR001406">
    <property type="entry name" value="PsdUridine_synth_TruA"/>
</dbReference>
<evidence type="ECO:0000256" key="7">
    <source>
        <dbReference type="RuleBase" id="RU003792"/>
    </source>
</evidence>
<name>A0A8J2VAF3_9FLAO</name>
<keyword evidence="3 4" id="KW-0413">Isomerase</keyword>
<feature type="binding site" evidence="4 6">
    <location>
        <position position="109"/>
    </location>
    <ligand>
        <name>substrate</name>
    </ligand>
</feature>
<evidence type="ECO:0000256" key="2">
    <source>
        <dbReference type="ARBA" id="ARBA00022694"/>
    </source>
</evidence>
<dbReference type="HAMAP" id="MF_00171">
    <property type="entry name" value="TruA"/>
    <property type="match status" value="1"/>
</dbReference>
<evidence type="ECO:0000256" key="5">
    <source>
        <dbReference type="PIRSR" id="PIRSR001430-1"/>
    </source>
</evidence>
<evidence type="ECO:0000259" key="8">
    <source>
        <dbReference type="Pfam" id="PF01416"/>
    </source>
</evidence>
<feature type="domain" description="Pseudouridine synthase I TruA alpha/beta" evidence="8">
    <location>
        <begin position="8"/>
        <end position="103"/>
    </location>
</feature>
<dbReference type="Gene3D" id="3.30.70.660">
    <property type="entry name" value="Pseudouridine synthase I, catalytic domain, C-terminal subdomain"/>
    <property type="match status" value="1"/>
</dbReference>
<proteinExistence type="inferred from homology"/>
<evidence type="ECO:0000256" key="4">
    <source>
        <dbReference type="HAMAP-Rule" id="MF_00171"/>
    </source>
</evidence>
<accession>A0A8J2VAF3</accession>
<organism evidence="9 10">
    <name type="scientific">Planktosalinus lacus</name>
    <dbReference type="NCBI Taxonomy" id="1526573"/>
    <lineage>
        <taxon>Bacteria</taxon>
        <taxon>Pseudomonadati</taxon>
        <taxon>Bacteroidota</taxon>
        <taxon>Flavobacteriia</taxon>
        <taxon>Flavobacteriales</taxon>
        <taxon>Flavobacteriaceae</taxon>
        <taxon>Planktosalinus</taxon>
    </lineage>
</organism>
<comment type="caution">
    <text evidence="9">The sequence shown here is derived from an EMBL/GenBank/DDBJ whole genome shotgun (WGS) entry which is preliminary data.</text>
</comment>
<dbReference type="GO" id="GO:0031119">
    <property type="term" value="P:tRNA pseudouridine synthesis"/>
    <property type="evidence" value="ECO:0007669"/>
    <property type="project" value="UniProtKB-UniRule"/>
</dbReference>
<dbReference type="EC" id="5.4.99.12" evidence="4"/>
<dbReference type="InterPro" id="IPR020103">
    <property type="entry name" value="PsdUridine_synth_cat_dom_sf"/>
</dbReference>
<evidence type="ECO:0000256" key="6">
    <source>
        <dbReference type="PIRSR" id="PIRSR001430-2"/>
    </source>
</evidence>
<comment type="subunit">
    <text evidence="4">Homodimer.</text>
</comment>
<dbReference type="AlphaFoldDB" id="A0A8J2VAF3"/>
<dbReference type="InterPro" id="IPR020094">
    <property type="entry name" value="TruA/RsuA/RluB/E/F_N"/>
</dbReference>
<evidence type="ECO:0000313" key="9">
    <source>
        <dbReference type="EMBL" id="GGD91666.1"/>
    </source>
</evidence>
<dbReference type="EMBL" id="BMGK01000005">
    <property type="protein sequence ID" value="GGD91666.1"/>
    <property type="molecule type" value="Genomic_DNA"/>
</dbReference>
<evidence type="ECO:0000313" key="10">
    <source>
        <dbReference type="Proteomes" id="UP000652231"/>
    </source>
</evidence>
<dbReference type="SUPFAM" id="SSF55120">
    <property type="entry name" value="Pseudouridine synthase"/>
    <property type="match status" value="1"/>
</dbReference>
<reference evidence="9" key="1">
    <citation type="journal article" date="2014" name="Int. J. Syst. Evol. Microbiol.">
        <title>Complete genome sequence of Corynebacterium casei LMG S-19264T (=DSM 44701T), isolated from a smear-ripened cheese.</title>
        <authorList>
            <consortium name="US DOE Joint Genome Institute (JGI-PGF)"/>
            <person name="Walter F."/>
            <person name="Albersmeier A."/>
            <person name="Kalinowski J."/>
            <person name="Ruckert C."/>
        </authorList>
    </citation>
    <scope>NUCLEOTIDE SEQUENCE</scope>
    <source>
        <strain evidence="9">CGMCC 1.12924</strain>
    </source>
</reference>
<dbReference type="NCBIfam" id="TIGR00071">
    <property type="entry name" value="hisT_truA"/>
    <property type="match status" value="1"/>
</dbReference>
<dbReference type="PIRSF" id="PIRSF001430">
    <property type="entry name" value="tRNA_psdUrid_synth"/>
    <property type="match status" value="1"/>
</dbReference>
<dbReference type="PANTHER" id="PTHR11142">
    <property type="entry name" value="PSEUDOURIDYLATE SYNTHASE"/>
    <property type="match status" value="1"/>
</dbReference>
<evidence type="ECO:0000256" key="3">
    <source>
        <dbReference type="ARBA" id="ARBA00023235"/>
    </source>
</evidence>
<dbReference type="FunFam" id="3.30.70.580:FF:000001">
    <property type="entry name" value="tRNA pseudouridine synthase A"/>
    <property type="match status" value="1"/>
</dbReference>
<feature type="domain" description="Pseudouridine synthase I TruA alpha/beta" evidence="8">
    <location>
        <begin position="148"/>
        <end position="242"/>
    </location>
</feature>
<dbReference type="Pfam" id="PF01416">
    <property type="entry name" value="PseudoU_synth_1"/>
    <property type="match status" value="2"/>
</dbReference>
<comment type="similarity">
    <text evidence="1 4 7">Belongs to the tRNA pseudouridine synthase TruA family.</text>
</comment>
<keyword evidence="10" id="KW-1185">Reference proteome</keyword>
<dbReference type="RefSeq" id="WP_188441022.1">
    <property type="nucleotide sequence ID" value="NZ_BMGK01000005.1"/>
</dbReference>
<dbReference type="CDD" id="cd02570">
    <property type="entry name" value="PseudoU_synth_EcTruA"/>
    <property type="match status" value="1"/>
</dbReference>
<protein>
    <recommendedName>
        <fullName evidence="4">tRNA pseudouridine synthase A</fullName>
        <ecNumber evidence="4">5.4.99.12</ecNumber>
    </recommendedName>
    <alternativeName>
        <fullName evidence="4">tRNA pseudouridine(38-40) synthase</fullName>
    </alternativeName>
    <alternativeName>
        <fullName evidence="4">tRNA pseudouridylate synthase I</fullName>
    </alternativeName>
    <alternativeName>
        <fullName evidence="4">tRNA-uridine isomerase I</fullName>
    </alternativeName>
</protein>
<comment type="caution">
    <text evidence="4">Lacks conserved residue(s) required for the propagation of feature annotation.</text>
</comment>
<dbReference type="InterPro" id="IPR020097">
    <property type="entry name" value="PsdUridine_synth_TruA_a/b_dom"/>
</dbReference>
<gene>
    <name evidence="4 9" type="primary">truA</name>
    <name evidence="9" type="ORF">GCM10011312_14310</name>
</gene>
<dbReference type="GO" id="GO:0160147">
    <property type="term" value="F:tRNA pseudouridine(38-40) synthase activity"/>
    <property type="evidence" value="ECO:0007669"/>
    <property type="project" value="UniProtKB-EC"/>
</dbReference>
<reference evidence="9" key="2">
    <citation type="submission" date="2020-09" db="EMBL/GenBank/DDBJ databases">
        <authorList>
            <person name="Sun Q."/>
            <person name="Zhou Y."/>
        </authorList>
    </citation>
    <scope>NUCLEOTIDE SEQUENCE</scope>
    <source>
        <strain evidence="9">CGMCC 1.12924</strain>
    </source>
</reference>
<dbReference type="GO" id="GO:0003723">
    <property type="term" value="F:RNA binding"/>
    <property type="evidence" value="ECO:0007669"/>
    <property type="project" value="InterPro"/>
</dbReference>
<feature type="active site" description="Nucleophile" evidence="4 5">
    <location>
        <position position="51"/>
    </location>
</feature>
<sequence length="247" mass="28388">MRYFIELAFNGKNYHGWQIQPDASSVQQTLEESLSTLLRKKIEIVGAGRTDAGVHAKQLFAHFDTADDLQNEKFKFKLNSFLPNDIAVKSISKVNETAHARFDALCRTYEYHVHTEKDPFLDTFSYRVVQIPDIKKMNEAAEMLCHYTNFQCFSKSKTDVKTYHCKVKVAAWEQHENRLIFTITADRFLRNMVRAIVGTLLEIGLGKMEVNKMHEIIESKNRSNAGASVPAKGLYLTNITYPKELFI</sequence>
<dbReference type="InterPro" id="IPR020095">
    <property type="entry name" value="PsdUridine_synth_TruA_C"/>
</dbReference>
<comment type="catalytic activity">
    <reaction evidence="4 7">
        <text>uridine(38/39/40) in tRNA = pseudouridine(38/39/40) in tRNA</text>
        <dbReference type="Rhea" id="RHEA:22376"/>
        <dbReference type="Rhea" id="RHEA-COMP:10085"/>
        <dbReference type="Rhea" id="RHEA-COMP:10087"/>
        <dbReference type="ChEBI" id="CHEBI:65314"/>
        <dbReference type="ChEBI" id="CHEBI:65315"/>
        <dbReference type="EC" id="5.4.99.12"/>
    </reaction>
</comment>